<reference evidence="2" key="1">
    <citation type="journal article" date="2014" name="Int. J. Syst. Evol. Microbiol.">
        <title>Complete genome sequence of Corynebacterium casei LMG S-19264T (=DSM 44701T), isolated from a smear-ripened cheese.</title>
        <authorList>
            <consortium name="US DOE Joint Genome Institute (JGI-PGF)"/>
            <person name="Walter F."/>
            <person name="Albersmeier A."/>
            <person name="Kalinowski J."/>
            <person name="Ruckert C."/>
        </authorList>
    </citation>
    <scope>NUCLEOTIDE SEQUENCE</scope>
    <source>
        <strain evidence="2">CGMCC 4.7201</strain>
    </source>
</reference>
<feature type="region of interest" description="Disordered" evidence="1">
    <location>
        <begin position="36"/>
        <end position="77"/>
    </location>
</feature>
<evidence type="ECO:0000313" key="3">
    <source>
        <dbReference type="Proteomes" id="UP000641932"/>
    </source>
</evidence>
<feature type="compositionally biased region" description="Basic and acidic residues" evidence="1">
    <location>
        <begin position="121"/>
        <end position="132"/>
    </location>
</feature>
<dbReference type="EMBL" id="BMMS01000054">
    <property type="protein sequence ID" value="GGP00231.1"/>
    <property type="molecule type" value="Genomic_DNA"/>
</dbReference>
<gene>
    <name evidence="2" type="ORF">GCM10012280_68540</name>
</gene>
<reference evidence="2" key="2">
    <citation type="submission" date="2020-09" db="EMBL/GenBank/DDBJ databases">
        <authorList>
            <person name="Sun Q."/>
            <person name="Zhou Y."/>
        </authorList>
    </citation>
    <scope>NUCLEOTIDE SEQUENCE</scope>
    <source>
        <strain evidence="2">CGMCC 4.7201</strain>
    </source>
</reference>
<comment type="caution">
    <text evidence="2">The sequence shown here is derived from an EMBL/GenBank/DDBJ whole genome shotgun (WGS) entry which is preliminary data.</text>
</comment>
<name>A0A918E124_9ACTN</name>
<evidence type="ECO:0000313" key="2">
    <source>
        <dbReference type="EMBL" id="GGP00231.1"/>
    </source>
</evidence>
<accession>A0A918E124</accession>
<protein>
    <submittedName>
        <fullName evidence="2">Uncharacterized protein</fullName>
    </submittedName>
</protein>
<sequence>MHGLRRIPEGGCPSQARQDLSKTRLSVITAEVSAAHFNNRWRTEEDRNPPTSTPAPGSPLSSEDTFEASSHKHALARWRTAPCDFGRAYRGTLLSRRHRRVLASGHPSSSAARPASKSSHVHTDPTARHGVR</sequence>
<organism evidence="2 3">
    <name type="scientific">Wenjunlia tyrosinilytica</name>
    <dbReference type="NCBI Taxonomy" id="1544741"/>
    <lineage>
        <taxon>Bacteria</taxon>
        <taxon>Bacillati</taxon>
        <taxon>Actinomycetota</taxon>
        <taxon>Actinomycetes</taxon>
        <taxon>Kitasatosporales</taxon>
        <taxon>Streptomycetaceae</taxon>
        <taxon>Wenjunlia</taxon>
    </lineage>
</organism>
<feature type="compositionally biased region" description="Low complexity" evidence="1">
    <location>
        <begin position="103"/>
        <end position="118"/>
    </location>
</feature>
<dbReference type="Proteomes" id="UP000641932">
    <property type="component" value="Unassembled WGS sequence"/>
</dbReference>
<feature type="region of interest" description="Disordered" evidence="1">
    <location>
        <begin position="94"/>
        <end position="132"/>
    </location>
</feature>
<evidence type="ECO:0000256" key="1">
    <source>
        <dbReference type="SAM" id="MobiDB-lite"/>
    </source>
</evidence>
<proteinExistence type="predicted"/>
<dbReference type="AlphaFoldDB" id="A0A918E124"/>
<keyword evidence="3" id="KW-1185">Reference proteome</keyword>
<feature type="region of interest" description="Disordered" evidence="1">
    <location>
        <begin position="1"/>
        <end position="20"/>
    </location>
</feature>